<dbReference type="PANTHER" id="PTHR30474:SF3">
    <property type="entry name" value="PEPTIDOGLYCAN GLYCOSYLTRANSFERASE RODA"/>
    <property type="match status" value="1"/>
</dbReference>
<dbReference type="GO" id="GO:0051301">
    <property type="term" value="P:cell division"/>
    <property type="evidence" value="ECO:0007669"/>
    <property type="project" value="UniProtKB-KW"/>
</dbReference>
<feature type="transmembrane region" description="Helical" evidence="7">
    <location>
        <begin position="354"/>
        <end position="375"/>
    </location>
</feature>
<proteinExistence type="predicted"/>
<keyword evidence="2 7" id="KW-0812">Transmembrane</keyword>
<evidence type="ECO:0000256" key="3">
    <source>
        <dbReference type="ARBA" id="ARBA00022960"/>
    </source>
</evidence>
<comment type="subcellular location">
    <subcellularLocation>
        <location evidence="1">Membrane</location>
        <topology evidence="1">Multi-pass membrane protein</topology>
    </subcellularLocation>
</comment>
<feature type="transmembrane region" description="Helical" evidence="7">
    <location>
        <begin position="183"/>
        <end position="204"/>
    </location>
</feature>
<dbReference type="Pfam" id="PF01098">
    <property type="entry name" value="FTSW_RODA_SPOVE"/>
    <property type="match status" value="1"/>
</dbReference>
<reference evidence="8 9" key="1">
    <citation type="submission" date="2020-08" db="EMBL/GenBank/DDBJ databases">
        <title>Sequencing the genomes of 1000 actinobacteria strains.</title>
        <authorList>
            <person name="Klenk H.-P."/>
        </authorList>
    </citation>
    <scope>NUCLEOTIDE SEQUENCE [LARGE SCALE GENOMIC DNA]</scope>
    <source>
        <strain evidence="8 9">DSM 45584</strain>
    </source>
</reference>
<protein>
    <submittedName>
        <fullName evidence="8">Cell division protein FtsW (Lipid II flippase)</fullName>
    </submittedName>
</protein>
<feature type="transmembrane region" description="Helical" evidence="7">
    <location>
        <begin position="270"/>
        <end position="289"/>
    </location>
</feature>
<evidence type="ECO:0000256" key="5">
    <source>
        <dbReference type="ARBA" id="ARBA00023136"/>
    </source>
</evidence>
<dbReference type="InterPro" id="IPR001182">
    <property type="entry name" value="FtsW/RodA"/>
</dbReference>
<accession>A0A840QJP7</accession>
<dbReference type="PANTHER" id="PTHR30474">
    <property type="entry name" value="CELL CYCLE PROTEIN"/>
    <property type="match status" value="1"/>
</dbReference>
<evidence type="ECO:0000256" key="2">
    <source>
        <dbReference type="ARBA" id="ARBA00022692"/>
    </source>
</evidence>
<dbReference type="AlphaFoldDB" id="A0A840QJP7"/>
<evidence type="ECO:0000313" key="9">
    <source>
        <dbReference type="Proteomes" id="UP000584374"/>
    </source>
</evidence>
<feature type="region of interest" description="Disordered" evidence="6">
    <location>
        <begin position="448"/>
        <end position="474"/>
    </location>
</feature>
<dbReference type="GO" id="GO:0008360">
    <property type="term" value="P:regulation of cell shape"/>
    <property type="evidence" value="ECO:0007669"/>
    <property type="project" value="UniProtKB-KW"/>
</dbReference>
<evidence type="ECO:0000256" key="7">
    <source>
        <dbReference type="SAM" id="Phobius"/>
    </source>
</evidence>
<keyword evidence="8" id="KW-0131">Cell cycle</keyword>
<gene>
    <name evidence="8" type="ORF">BJ970_006834</name>
</gene>
<evidence type="ECO:0000256" key="4">
    <source>
        <dbReference type="ARBA" id="ARBA00022989"/>
    </source>
</evidence>
<dbReference type="GO" id="GO:0005886">
    <property type="term" value="C:plasma membrane"/>
    <property type="evidence" value="ECO:0007669"/>
    <property type="project" value="TreeGrafter"/>
</dbReference>
<dbReference type="EMBL" id="JACHIW010000002">
    <property type="protein sequence ID" value="MBB5159235.1"/>
    <property type="molecule type" value="Genomic_DNA"/>
</dbReference>
<dbReference type="Proteomes" id="UP000584374">
    <property type="component" value="Unassembled WGS sequence"/>
</dbReference>
<organism evidence="8 9">
    <name type="scientific">Saccharopolyspora phatthalungensis</name>
    <dbReference type="NCBI Taxonomy" id="664693"/>
    <lineage>
        <taxon>Bacteria</taxon>
        <taxon>Bacillati</taxon>
        <taxon>Actinomycetota</taxon>
        <taxon>Actinomycetes</taxon>
        <taxon>Pseudonocardiales</taxon>
        <taxon>Pseudonocardiaceae</taxon>
        <taxon>Saccharopolyspora</taxon>
    </lineage>
</organism>
<sequence>MLNSPAGEAVRRGMRNIELGMLIFAAVVTTAALAMLDVGQDRQLSLLVVGLGAGYFALFGVAHLAVRGFAPYADPLLLPCTALLNGLGLVMIYRLDLANVSDAANARGPIPSGNAPMQVVWTAVSVALFIAVLWLIRDYRSVRRYAYTAGAIGLVLVVLPGALPPSVSEVNGAKLWLRVGGFSIQPGEFAKILIIIFAAAFLVAKRDLFTTAGRRVLGLDIPRARDLGPLIVAWGVSVGVLALEKELGAALLYFGVVLTMTYVATGRMSWLVIGLMFFAGGSVFAYYVFDHVRTRVEVWSDPFAYAGTSGYQLVQSLFGLAYGGFTGAGLGRGMPNLIPFADTDFITAAIGEELGLLGLIAVLVVYFLLFTRGLRAALSARDDFGKLLAAGLAFAPALQVFVVVGGVTELIPLTGMTMPFLSYGGSSLLANFILVAMLIRISDATQRPAPEPQVQTPLAQADTEMVTRPRGMPA</sequence>
<feature type="transmembrane region" description="Helical" evidence="7">
    <location>
        <begin position="420"/>
        <end position="439"/>
    </location>
</feature>
<comment type="caution">
    <text evidence="8">The sequence shown here is derived from an EMBL/GenBank/DDBJ whole genome shotgun (WGS) entry which is preliminary data.</text>
</comment>
<feature type="transmembrane region" description="Helical" evidence="7">
    <location>
        <begin position="247"/>
        <end position="263"/>
    </location>
</feature>
<dbReference type="GO" id="GO:0032153">
    <property type="term" value="C:cell division site"/>
    <property type="evidence" value="ECO:0007669"/>
    <property type="project" value="TreeGrafter"/>
</dbReference>
<keyword evidence="5 7" id="KW-0472">Membrane</keyword>
<name>A0A840QJP7_9PSEU</name>
<feature type="transmembrane region" description="Helical" evidence="7">
    <location>
        <begin position="387"/>
        <end position="408"/>
    </location>
</feature>
<evidence type="ECO:0000313" key="8">
    <source>
        <dbReference type="EMBL" id="MBB5159235.1"/>
    </source>
</evidence>
<dbReference type="RefSeq" id="WP_184731522.1">
    <property type="nucleotide sequence ID" value="NZ_JACHIW010000002.1"/>
</dbReference>
<keyword evidence="9" id="KW-1185">Reference proteome</keyword>
<feature type="transmembrane region" description="Helical" evidence="7">
    <location>
        <begin position="76"/>
        <end position="95"/>
    </location>
</feature>
<feature type="transmembrane region" description="Helical" evidence="7">
    <location>
        <begin position="115"/>
        <end position="136"/>
    </location>
</feature>
<dbReference type="GO" id="GO:0015648">
    <property type="term" value="F:lipid-linked peptidoglycan transporter activity"/>
    <property type="evidence" value="ECO:0007669"/>
    <property type="project" value="TreeGrafter"/>
</dbReference>
<keyword evidence="4 7" id="KW-1133">Transmembrane helix</keyword>
<feature type="transmembrane region" description="Helical" evidence="7">
    <location>
        <begin position="145"/>
        <end position="163"/>
    </location>
</feature>
<evidence type="ECO:0000256" key="6">
    <source>
        <dbReference type="SAM" id="MobiDB-lite"/>
    </source>
</evidence>
<keyword evidence="8" id="KW-0132">Cell division</keyword>
<feature type="transmembrane region" description="Helical" evidence="7">
    <location>
        <begin position="44"/>
        <end position="64"/>
    </location>
</feature>
<evidence type="ECO:0000256" key="1">
    <source>
        <dbReference type="ARBA" id="ARBA00004141"/>
    </source>
</evidence>
<feature type="transmembrane region" description="Helical" evidence="7">
    <location>
        <begin position="19"/>
        <end position="38"/>
    </location>
</feature>
<keyword evidence="3" id="KW-0133">Cell shape</keyword>